<sequence length="459" mass="50677" precursor="true">MKMSTISLAVFVGLLLPIQANAEENSQEVEETLMSPESCELSNMDFYEAKSIATKELVVEQGELVASASAVTPCRCDSEDSCCGCNNPSGCSCSTSVCDEDEIGLLQGMLDPCSPFVIGGWTTFGYYNKNTRQSFDKGDLLSYNDVPNRLNIPQSWLYLGKEADGSQGLDFGFRVDAVYGTDAQSLQATGNPGAQIVNSGTFDASWDHGVYGWAMPQLYGEVAYEDWSVIAGYFLSPIGYESSRAIDNFFFSHSLTMFNSEPFTNTGVLAKNTAYEGVTFYAGWTLGWDTAFDQNLGGNSGIGGFVIEPNDLVTFTYLASAGDFGFRGDDGYNHSIVLELLLTDKLEYALQSDYVRTNNSFATPGFSVEEFGVVQYVYYQLNDKWWAGGRAEWWKSNSSTPDQQSYNDITLGLNYEPRSNIVFRPEIRYDWTPAEDNFAAAVAPNYNQWVTAIDCVITY</sequence>
<gene>
    <name evidence="2" type="ORF">Pr1d_02070</name>
</gene>
<dbReference type="OrthoDB" id="9775763at2"/>
<dbReference type="Pfam" id="PF07642">
    <property type="entry name" value="BBP2"/>
    <property type="match status" value="1"/>
</dbReference>
<feature type="chain" id="PRO_5022747898" description="Porin" evidence="1">
    <location>
        <begin position="23"/>
        <end position="459"/>
    </location>
</feature>
<evidence type="ECO:0000256" key="1">
    <source>
        <dbReference type="SAM" id="SignalP"/>
    </source>
</evidence>
<proteinExistence type="predicted"/>
<evidence type="ECO:0000313" key="2">
    <source>
        <dbReference type="EMBL" id="QEG32946.1"/>
    </source>
</evidence>
<keyword evidence="1" id="KW-0732">Signal</keyword>
<evidence type="ECO:0000313" key="3">
    <source>
        <dbReference type="Proteomes" id="UP000323917"/>
    </source>
</evidence>
<keyword evidence="3" id="KW-1185">Reference proteome</keyword>
<dbReference type="Proteomes" id="UP000323917">
    <property type="component" value="Chromosome"/>
</dbReference>
<dbReference type="KEGG" id="bgok:Pr1d_02070"/>
<protein>
    <recommendedName>
        <fullName evidence="4">Porin</fullName>
    </recommendedName>
</protein>
<evidence type="ECO:0008006" key="4">
    <source>
        <dbReference type="Google" id="ProtNLM"/>
    </source>
</evidence>
<dbReference type="SUPFAM" id="SSF56935">
    <property type="entry name" value="Porins"/>
    <property type="match status" value="1"/>
</dbReference>
<dbReference type="InterPro" id="IPR011486">
    <property type="entry name" value="BBP2"/>
</dbReference>
<accession>A0A5B9Q7V5</accession>
<dbReference type="AlphaFoldDB" id="A0A5B9Q7V5"/>
<name>A0A5B9Q7V5_9BACT</name>
<organism evidence="2 3">
    <name type="scientific">Bythopirellula goksoeyrii</name>
    <dbReference type="NCBI Taxonomy" id="1400387"/>
    <lineage>
        <taxon>Bacteria</taxon>
        <taxon>Pseudomonadati</taxon>
        <taxon>Planctomycetota</taxon>
        <taxon>Planctomycetia</taxon>
        <taxon>Pirellulales</taxon>
        <taxon>Lacipirellulaceae</taxon>
        <taxon>Bythopirellula</taxon>
    </lineage>
</organism>
<feature type="signal peptide" evidence="1">
    <location>
        <begin position="1"/>
        <end position="22"/>
    </location>
</feature>
<reference evidence="2 3" key="1">
    <citation type="submission" date="2019-08" db="EMBL/GenBank/DDBJ databases">
        <title>Deep-cultivation of Planctomycetes and their phenomic and genomic characterization uncovers novel biology.</title>
        <authorList>
            <person name="Wiegand S."/>
            <person name="Jogler M."/>
            <person name="Boedeker C."/>
            <person name="Pinto D."/>
            <person name="Vollmers J."/>
            <person name="Rivas-Marin E."/>
            <person name="Kohn T."/>
            <person name="Peeters S.H."/>
            <person name="Heuer A."/>
            <person name="Rast P."/>
            <person name="Oberbeckmann S."/>
            <person name="Bunk B."/>
            <person name="Jeske O."/>
            <person name="Meyerdierks A."/>
            <person name="Storesund J.E."/>
            <person name="Kallscheuer N."/>
            <person name="Luecker S."/>
            <person name="Lage O.M."/>
            <person name="Pohl T."/>
            <person name="Merkel B.J."/>
            <person name="Hornburger P."/>
            <person name="Mueller R.-W."/>
            <person name="Bruemmer F."/>
            <person name="Labrenz M."/>
            <person name="Spormann A.M."/>
            <person name="Op den Camp H."/>
            <person name="Overmann J."/>
            <person name="Amann R."/>
            <person name="Jetten M.S.M."/>
            <person name="Mascher T."/>
            <person name="Medema M.H."/>
            <person name="Devos D.P."/>
            <person name="Kaster A.-K."/>
            <person name="Ovreas L."/>
            <person name="Rohde M."/>
            <person name="Galperin M.Y."/>
            <person name="Jogler C."/>
        </authorList>
    </citation>
    <scope>NUCLEOTIDE SEQUENCE [LARGE SCALE GENOMIC DNA]</scope>
    <source>
        <strain evidence="2 3">Pr1d</strain>
    </source>
</reference>
<dbReference type="EMBL" id="CP042913">
    <property type="protein sequence ID" value="QEG32946.1"/>
    <property type="molecule type" value="Genomic_DNA"/>
</dbReference>